<dbReference type="Gene3D" id="1.10.287.110">
    <property type="entry name" value="DnaJ domain"/>
    <property type="match status" value="1"/>
</dbReference>
<organism evidence="14 15">
    <name type="scientific">Brassica campestris</name>
    <name type="common">Field mustard</name>
    <dbReference type="NCBI Taxonomy" id="3711"/>
    <lineage>
        <taxon>Eukaryota</taxon>
        <taxon>Viridiplantae</taxon>
        <taxon>Streptophyta</taxon>
        <taxon>Embryophyta</taxon>
        <taxon>Tracheophyta</taxon>
        <taxon>Spermatophyta</taxon>
        <taxon>Magnoliopsida</taxon>
        <taxon>eudicotyledons</taxon>
        <taxon>Gunneridae</taxon>
        <taxon>Pentapetalae</taxon>
        <taxon>rosids</taxon>
        <taxon>malvids</taxon>
        <taxon>Brassicales</taxon>
        <taxon>Brassicaceae</taxon>
        <taxon>Brassiceae</taxon>
        <taxon>Brassica</taxon>
    </lineage>
</organism>
<dbReference type="Pfam" id="PF00226">
    <property type="entry name" value="DnaJ"/>
    <property type="match status" value="1"/>
</dbReference>
<dbReference type="GO" id="GO:1990904">
    <property type="term" value="C:ribonucleoprotein complex"/>
    <property type="evidence" value="ECO:0007669"/>
    <property type="project" value="UniProtKB-KW"/>
</dbReference>
<evidence type="ECO:0000256" key="9">
    <source>
        <dbReference type="PROSITE-ProRule" id="PRU00546"/>
    </source>
</evidence>
<keyword evidence="3" id="KW-0677">Repeat</keyword>
<keyword evidence="11" id="KW-0472">Membrane</keyword>
<evidence type="ECO:0000259" key="13">
    <source>
        <dbReference type="PROSITE" id="PS51188"/>
    </source>
</evidence>
<dbReference type="GO" id="GO:0031072">
    <property type="term" value="F:heat shock protein binding"/>
    <property type="evidence" value="ECO:0007669"/>
    <property type="project" value="InterPro"/>
</dbReference>
<feature type="domain" description="CR-type" evidence="13">
    <location>
        <begin position="241"/>
        <end position="319"/>
    </location>
</feature>
<dbReference type="CDD" id="cd10719">
    <property type="entry name" value="DnaJ_zf"/>
    <property type="match status" value="1"/>
</dbReference>
<dbReference type="AlphaFoldDB" id="A0A8D9H9K0"/>
<feature type="zinc finger region" description="CR-type" evidence="9">
    <location>
        <begin position="241"/>
        <end position="319"/>
    </location>
</feature>
<evidence type="ECO:0000313" key="15">
    <source>
        <dbReference type="Proteomes" id="UP000694005"/>
    </source>
</evidence>
<dbReference type="Proteomes" id="UP000694005">
    <property type="component" value="Chromosome A02"/>
</dbReference>
<dbReference type="GO" id="GO:0009408">
    <property type="term" value="P:response to heat"/>
    <property type="evidence" value="ECO:0007669"/>
    <property type="project" value="InterPro"/>
</dbReference>
<evidence type="ECO:0000256" key="1">
    <source>
        <dbReference type="ARBA" id="ARBA00010919"/>
    </source>
</evidence>
<dbReference type="FunFam" id="2.20.25.100:FF:000001">
    <property type="entry name" value="40S ribosomal protein S27"/>
    <property type="match status" value="1"/>
</dbReference>
<evidence type="ECO:0000256" key="11">
    <source>
        <dbReference type="SAM" id="Phobius"/>
    </source>
</evidence>
<dbReference type="FunFam" id="2.10.230.10:FF:000002">
    <property type="entry name" value="Molecular chaperone DnaJ"/>
    <property type="match status" value="1"/>
</dbReference>
<keyword evidence="4 9" id="KW-0863">Zinc-finger</keyword>
<accession>A0A8D9H9K0</accession>
<dbReference type="InterPro" id="IPR008971">
    <property type="entry name" value="HSP40/DnaJ_pept-bd"/>
</dbReference>
<dbReference type="InterPro" id="IPR002939">
    <property type="entry name" value="DnaJ_C"/>
</dbReference>
<evidence type="ECO:0000256" key="3">
    <source>
        <dbReference type="ARBA" id="ARBA00022737"/>
    </source>
</evidence>
<dbReference type="InterPro" id="IPR023407">
    <property type="entry name" value="Ribosomal_eS27_Zn-bd_dom_sf"/>
</dbReference>
<dbReference type="InterPro" id="IPR000592">
    <property type="entry name" value="Ribosomal_eS27"/>
</dbReference>
<feature type="domain" description="J" evidence="12">
    <location>
        <begin position="118"/>
        <end position="183"/>
    </location>
</feature>
<name>A0A8D9H9K0_BRACM</name>
<dbReference type="SUPFAM" id="SSF46565">
    <property type="entry name" value="Chaperone J-domain"/>
    <property type="match status" value="1"/>
</dbReference>
<evidence type="ECO:0000313" key="14">
    <source>
        <dbReference type="EMBL" id="CAG7895593.1"/>
    </source>
</evidence>
<dbReference type="InterPro" id="IPR018253">
    <property type="entry name" value="DnaJ_domain_CS"/>
</dbReference>
<keyword evidence="5 9" id="KW-0862">Zinc</keyword>
<evidence type="ECO:0000259" key="12">
    <source>
        <dbReference type="PROSITE" id="PS50076"/>
    </source>
</evidence>
<feature type="transmembrane region" description="Helical" evidence="11">
    <location>
        <begin position="30"/>
        <end position="52"/>
    </location>
</feature>
<feature type="non-terminal residue" evidence="14">
    <location>
        <position position="517"/>
    </location>
</feature>
<dbReference type="InterPro" id="IPR036410">
    <property type="entry name" value="HSP_DnaJ_Cys-rich_dom_sf"/>
</dbReference>
<evidence type="ECO:0000256" key="4">
    <source>
        <dbReference type="ARBA" id="ARBA00022771"/>
    </source>
</evidence>
<keyword evidence="2 9" id="KW-0479">Metal-binding</keyword>
<gene>
    <name evidence="14" type="ORF">BRAPAZ1V2_A02P45450.2</name>
</gene>
<dbReference type="PRINTS" id="PR00625">
    <property type="entry name" value="JDOMAIN"/>
</dbReference>
<dbReference type="PANTHER" id="PTHR43096:SF52">
    <property type="entry name" value="DNAJ HOMOLOG 1, MITOCHONDRIAL-RELATED"/>
    <property type="match status" value="1"/>
</dbReference>
<keyword evidence="11" id="KW-0812">Transmembrane</keyword>
<proteinExistence type="inferred from homology"/>
<dbReference type="GO" id="GO:0005840">
    <property type="term" value="C:ribosome"/>
    <property type="evidence" value="ECO:0007669"/>
    <property type="project" value="UniProtKB-KW"/>
</dbReference>
<dbReference type="InterPro" id="IPR012724">
    <property type="entry name" value="DnaJ"/>
</dbReference>
<dbReference type="PROSITE" id="PS51188">
    <property type="entry name" value="ZF_CR"/>
    <property type="match status" value="1"/>
</dbReference>
<dbReference type="PROSITE" id="PS50076">
    <property type="entry name" value="DNAJ_2"/>
    <property type="match status" value="1"/>
</dbReference>
<evidence type="ECO:0000256" key="5">
    <source>
        <dbReference type="ARBA" id="ARBA00022833"/>
    </source>
</evidence>
<evidence type="ECO:0000256" key="10">
    <source>
        <dbReference type="RuleBase" id="RU000671"/>
    </source>
</evidence>
<dbReference type="Pfam" id="PF01556">
    <property type="entry name" value="DnaJ_C"/>
    <property type="match status" value="1"/>
</dbReference>
<evidence type="ECO:0000256" key="7">
    <source>
        <dbReference type="ARBA" id="ARBA00023186"/>
    </source>
</evidence>
<keyword evidence="8 10" id="KW-0687">Ribonucleoprotein</keyword>
<dbReference type="Gene3D" id="2.20.25.100">
    <property type="entry name" value="Zn-binding ribosomal proteins"/>
    <property type="match status" value="1"/>
</dbReference>
<comment type="similarity">
    <text evidence="1 10">Belongs to the eukaryotic ribosomal protein eS27 family.</text>
</comment>
<reference evidence="14 15" key="1">
    <citation type="submission" date="2021-07" db="EMBL/GenBank/DDBJ databases">
        <authorList>
            <consortium name="Genoscope - CEA"/>
            <person name="William W."/>
        </authorList>
    </citation>
    <scope>NUCLEOTIDE SEQUENCE [LARGE SCALE GENOMIC DNA]</scope>
</reference>
<dbReference type="GO" id="GO:0005524">
    <property type="term" value="F:ATP binding"/>
    <property type="evidence" value="ECO:0007669"/>
    <property type="project" value="InterPro"/>
</dbReference>
<dbReference type="GO" id="GO:0006412">
    <property type="term" value="P:translation"/>
    <property type="evidence" value="ECO:0007669"/>
    <property type="project" value="InterPro"/>
</dbReference>
<dbReference type="InterPro" id="IPR001623">
    <property type="entry name" value="DnaJ_domain"/>
</dbReference>
<evidence type="ECO:0000256" key="6">
    <source>
        <dbReference type="ARBA" id="ARBA00022980"/>
    </source>
</evidence>
<dbReference type="Gramene" id="A02p45450.2_BraZ1">
    <property type="protein sequence ID" value="A02p45450.2_BraZ1.CDS"/>
    <property type="gene ID" value="A02g45450.2_BraZ1"/>
</dbReference>
<protein>
    <recommendedName>
        <fullName evidence="10">40S ribosomal protein S27</fullName>
    </recommendedName>
</protein>
<dbReference type="GO" id="GO:0003735">
    <property type="term" value="F:structural constituent of ribosome"/>
    <property type="evidence" value="ECO:0007669"/>
    <property type="project" value="InterPro"/>
</dbReference>
<dbReference type="Gene3D" id="2.10.230.10">
    <property type="entry name" value="Heat shock protein DnaJ, cysteine-rich domain"/>
    <property type="match status" value="1"/>
</dbReference>
<dbReference type="InterPro" id="IPR001305">
    <property type="entry name" value="HSP_DnaJ_Cys-rich_dom"/>
</dbReference>
<dbReference type="PANTHER" id="PTHR43096">
    <property type="entry name" value="DNAJ HOMOLOG 1, MITOCHONDRIAL-RELATED"/>
    <property type="match status" value="1"/>
</dbReference>
<keyword evidence="11" id="KW-1133">Transmembrane helix</keyword>
<dbReference type="Gene3D" id="2.60.260.20">
    <property type="entry name" value="Urease metallochaperone UreE, N-terminal domain"/>
    <property type="match status" value="2"/>
</dbReference>
<dbReference type="InterPro" id="IPR036869">
    <property type="entry name" value="J_dom_sf"/>
</dbReference>
<dbReference type="CDD" id="cd10747">
    <property type="entry name" value="DnaJ_C"/>
    <property type="match status" value="1"/>
</dbReference>
<dbReference type="GO" id="GO:0051082">
    <property type="term" value="F:unfolded protein binding"/>
    <property type="evidence" value="ECO:0007669"/>
    <property type="project" value="InterPro"/>
</dbReference>
<evidence type="ECO:0000256" key="2">
    <source>
        <dbReference type="ARBA" id="ARBA00022723"/>
    </source>
</evidence>
<dbReference type="PROSITE" id="PS01168">
    <property type="entry name" value="RIBOSOMAL_S27E"/>
    <property type="match status" value="1"/>
</dbReference>
<evidence type="ECO:0000256" key="8">
    <source>
        <dbReference type="ARBA" id="ARBA00023274"/>
    </source>
</evidence>
<dbReference type="PROSITE" id="PS00636">
    <property type="entry name" value="DNAJ_1"/>
    <property type="match status" value="1"/>
</dbReference>
<dbReference type="InterPro" id="IPR011332">
    <property type="entry name" value="Ribosomal_zn-bd"/>
</dbReference>
<dbReference type="SUPFAM" id="SSF57829">
    <property type="entry name" value="Zn-binding ribosomal proteins"/>
    <property type="match status" value="1"/>
</dbReference>
<keyword evidence="7" id="KW-0143">Chaperone</keyword>
<dbReference type="SUPFAM" id="SSF49493">
    <property type="entry name" value="HSP40/DnaJ peptide-binding domain"/>
    <property type="match status" value="2"/>
</dbReference>
<dbReference type="Pfam" id="PF01667">
    <property type="entry name" value="Ribosomal_S27e"/>
    <property type="match status" value="1"/>
</dbReference>
<dbReference type="GO" id="GO:0008270">
    <property type="term" value="F:zinc ion binding"/>
    <property type="evidence" value="ECO:0007669"/>
    <property type="project" value="UniProtKB-KW"/>
</dbReference>
<comment type="cofactor">
    <cofactor evidence="10">
        <name>Zn(2+)</name>
        <dbReference type="ChEBI" id="CHEBI:29105"/>
    </cofactor>
    <text evidence="10">Binds 1 zinc ion per subunit.</text>
</comment>
<dbReference type="Pfam" id="PF00684">
    <property type="entry name" value="DnaJ_CXXCXGXG"/>
    <property type="match status" value="1"/>
</dbReference>
<dbReference type="HAMAP" id="MF_00371">
    <property type="entry name" value="Ribosomal_eS27"/>
    <property type="match status" value="1"/>
</dbReference>
<dbReference type="EMBL" id="LS974618">
    <property type="protein sequence ID" value="CAG7895593.1"/>
    <property type="molecule type" value="Genomic_DNA"/>
</dbReference>
<keyword evidence="6 10" id="KW-0689">Ribosomal protein</keyword>
<sequence length="517" mass="56646">DPYQWRKGSSLVDSSMSLLNSCTRSNQSGWFFSLTLFTSLSISLTHSVLWNLQRLRGVAIGSFRRLNTGTTNPAKFLGDYASKSGDGRKWINFGGFNSSFGSTRSIHGTGSSFMSAKDYYEVLGVSKNAPDGEIKKAYYGLAKKLHPDMNKDDPEAEKKFQEVSKAYEILKDKEKRDLYDQVGHEAFEQNASGGGYPNDGGFGEGFNPFDIFDIFSRNKQEFGGQDVKVLLELSFMEAVQGCSKTVTFQTELACNTCGGQGVPPGTKRERCKACNGSGMTTMRRGMLSIQRTCDKCGGAGQTFSSICKSCRGGRVVRGQKTVKVNIDPGVDNTDTLKVSKSGGADPDGDQPGDLYVIFKVREDPVFRREGSDIHVNSVISVTQAILGGTIQVPTLTGDVVVKVRPGTQPGQKVVLRNKGFSQSRLRRIFLNATMVLQNDIDLLNPPAELEKRKHKLKRLVQSPNSFFMDVKCQGCFNITTVFSHSQTVVVCGNCQTVLCQPTGGKARLTEGCSFRKK</sequence>
<dbReference type="CDD" id="cd06257">
    <property type="entry name" value="DnaJ"/>
    <property type="match status" value="1"/>
</dbReference>
<dbReference type="HAMAP" id="MF_01152">
    <property type="entry name" value="DnaJ"/>
    <property type="match status" value="1"/>
</dbReference>
<dbReference type="SMART" id="SM00271">
    <property type="entry name" value="DnaJ"/>
    <property type="match status" value="1"/>
</dbReference>
<dbReference type="GO" id="GO:0006457">
    <property type="term" value="P:protein folding"/>
    <property type="evidence" value="ECO:0007669"/>
    <property type="project" value="InterPro"/>
</dbReference>
<dbReference type="SUPFAM" id="SSF57938">
    <property type="entry name" value="DnaJ/Hsp40 cysteine-rich domain"/>
    <property type="match status" value="1"/>
</dbReference>